<proteinExistence type="predicted"/>
<dbReference type="OMA" id="DNITSSW"/>
<evidence type="ECO:0000313" key="2">
    <source>
        <dbReference type="EMBL" id="ESR64791.1"/>
    </source>
</evidence>
<dbReference type="PANTHER" id="PTHR33070">
    <property type="entry name" value="OS06G0725500 PROTEIN"/>
    <property type="match status" value="1"/>
</dbReference>
<feature type="non-terminal residue" evidence="2">
    <location>
        <position position="96"/>
    </location>
</feature>
<organism evidence="2 3">
    <name type="scientific">Citrus clementina</name>
    <name type="common">Clementine</name>
    <name type="synonym">Citrus deliciosa x Citrus sinensis</name>
    <dbReference type="NCBI Taxonomy" id="85681"/>
    <lineage>
        <taxon>Eukaryota</taxon>
        <taxon>Viridiplantae</taxon>
        <taxon>Streptophyta</taxon>
        <taxon>Embryophyta</taxon>
        <taxon>Tracheophyta</taxon>
        <taxon>Spermatophyta</taxon>
        <taxon>Magnoliopsida</taxon>
        <taxon>eudicotyledons</taxon>
        <taxon>Gunneridae</taxon>
        <taxon>Pentapetalae</taxon>
        <taxon>rosids</taxon>
        <taxon>malvids</taxon>
        <taxon>Sapindales</taxon>
        <taxon>Rutaceae</taxon>
        <taxon>Aurantioideae</taxon>
        <taxon>Citrus</taxon>
    </lineage>
</organism>
<dbReference type="KEGG" id="cic:CICLE_v10010657mg"/>
<keyword evidence="3" id="KW-1185">Reference proteome</keyword>
<gene>
    <name evidence="2" type="ORF">CICLE_v10010657mg</name>
</gene>
<dbReference type="Proteomes" id="UP000030687">
    <property type="component" value="Unassembled WGS sequence"/>
</dbReference>
<dbReference type="InParanoid" id="V4UQP5"/>
<dbReference type="EMBL" id="KI535697">
    <property type="protein sequence ID" value="ESR64791.1"/>
    <property type="molecule type" value="Genomic_DNA"/>
</dbReference>
<reference evidence="2 3" key="1">
    <citation type="submission" date="2013-10" db="EMBL/GenBank/DDBJ databases">
        <authorList>
            <consortium name="International Citrus Genome Consortium"/>
            <person name="Jenkins J."/>
            <person name="Schmutz J."/>
            <person name="Prochnik S."/>
            <person name="Rokhsar D."/>
            <person name="Gmitter F."/>
            <person name="Ollitrault P."/>
            <person name="Machado M."/>
            <person name="Talon M."/>
            <person name="Wincker P."/>
            <person name="Jaillon O."/>
            <person name="Morgante M."/>
        </authorList>
    </citation>
    <scope>NUCLEOTIDE SEQUENCE</scope>
    <source>
        <strain evidence="3">cv. Clemenules</strain>
    </source>
</reference>
<accession>V4UQP5</accession>
<dbReference type="STRING" id="85681.V4UQP5"/>
<evidence type="ECO:0000313" key="3">
    <source>
        <dbReference type="Proteomes" id="UP000030687"/>
    </source>
</evidence>
<dbReference type="eggNOG" id="ENOG502QQ4Y">
    <property type="taxonomic scope" value="Eukaryota"/>
</dbReference>
<dbReference type="PANTHER" id="PTHR33070:SF49">
    <property type="entry name" value="OS06G0725500 PROTEIN"/>
    <property type="match status" value="1"/>
</dbReference>
<sequence length="96" mass="11231">MVGVFRRSLSFPNKHPNHPPMSHHIRSISLPCRSHPLVSHIKDEISELKTWYTKPDNITSSWLCDGLSRLKDVHDSPHEILHLPQTQDSLRNQHKW</sequence>
<protein>
    <submittedName>
        <fullName evidence="2">Uncharacterized protein</fullName>
    </submittedName>
</protein>
<dbReference type="Gramene" id="ESR64791">
    <property type="protein sequence ID" value="ESR64791"/>
    <property type="gene ID" value="CICLE_v10010657mg"/>
</dbReference>
<name>V4UQP5_CITCL</name>
<evidence type="ECO:0000256" key="1">
    <source>
        <dbReference type="SAM" id="MobiDB-lite"/>
    </source>
</evidence>
<dbReference type="AlphaFoldDB" id="V4UQP5"/>
<feature type="region of interest" description="Disordered" evidence="1">
    <location>
        <begin position="1"/>
        <end position="22"/>
    </location>
</feature>